<dbReference type="InterPro" id="IPR017439">
    <property type="entry name" value="Amidohydrolase"/>
</dbReference>
<dbReference type="NCBIfam" id="TIGR01891">
    <property type="entry name" value="amidohydrolases"/>
    <property type="match status" value="1"/>
</dbReference>
<gene>
    <name evidence="3" type="ORF">QO014_003666</name>
</gene>
<dbReference type="Gene3D" id="3.30.70.360">
    <property type="match status" value="1"/>
</dbReference>
<dbReference type="PANTHER" id="PTHR11014">
    <property type="entry name" value="PEPTIDASE M20 FAMILY MEMBER"/>
    <property type="match status" value="1"/>
</dbReference>
<dbReference type="RefSeq" id="WP_307258701.1">
    <property type="nucleotide sequence ID" value="NZ_JAPKNG010000005.1"/>
</dbReference>
<name>A0ABU0HAC1_9HYPH</name>
<evidence type="ECO:0000259" key="2">
    <source>
        <dbReference type="Pfam" id="PF07687"/>
    </source>
</evidence>
<accession>A0ABU0HAC1</accession>
<dbReference type="PIRSF" id="PIRSF005962">
    <property type="entry name" value="Pept_M20D_amidohydro"/>
    <property type="match status" value="1"/>
</dbReference>
<dbReference type="InterPro" id="IPR002933">
    <property type="entry name" value="Peptidase_M20"/>
</dbReference>
<evidence type="ECO:0000313" key="3">
    <source>
        <dbReference type="EMBL" id="MDQ0439265.1"/>
    </source>
</evidence>
<organism evidence="3 4">
    <name type="scientific">Kaistia dalseonensis</name>
    <dbReference type="NCBI Taxonomy" id="410840"/>
    <lineage>
        <taxon>Bacteria</taxon>
        <taxon>Pseudomonadati</taxon>
        <taxon>Pseudomonadota</taxon>
        <taxon>Alphaproteobacteria</taxon>
        <taxon>Hyphomicrobiales</taxon>
        <taxon>Kaistiaceae</taxon>
        <taxon>Kaistia</taxon>
    </lineage>
</organism>
<sequence length="385" mass="40118">MNAPDIATLTDFRHELHRHPEVSGEEVETARRVAGFIETAGPDLLLTGLGGHGVAAIFAGAEPGPTLLIRSELDALPIEELSHAVYRSTIPGKGHLCGHDGHSSILAGLALELGRMRPARGRIVLLFQPAEEDGSGAAAVIADPRFDQIRPELALALHNMPGLPFGVAALDEGPFACASAGLRITLAGRTAHASMPETGLSPLQAVSRLLPALTALGSGAPLGPGFSLATVTHARMGEPTFGVAPGSAEIRVTLRAITNEDMASLMARAEALATNIANEEGLGVSFSHHDAFDACFNAPEATALLRRALTDAGVPIVTTGLPMRASEDFGRFSRICPTAMFLLGAGVDRPALHNPDYDFVDALIPIGIDVFLRAIRTTLGGSATK</sequence>
<dbReference type="Pfam" id="PF01546">
    <property type="entry name" value="Peptidase_M20"/>
    <property type="match status" value="1"/>
</dbReference>
<proteinExistence type="predicted"/>
<evidence type="ECO:0000256" key="1">
    <source>
        <dbReference type="ARBA" id="ARBA00022801"/>
    </source>
</evidence>
<evidence type="ECO:0000313" key="4">
    <source>
        <dbReference type="Proteomes" id="UP001241603"/>
    </source>
</evidence>
<feature type="domain" description="Peptidase M20 dimerisation" evidence="2">
    <location>
        <begin position="179"/>
        <end position="277"/>
    </location>
</feature>
<dbReference type="SUPFAM" id="SSF53187">
    <property type="entry name" value="Zn-dependent exopeptidases"/>
    <property type="match status" value="1"/>
</dbReference>
<keyword evidence="4" id="KW-1185">Reference proteome</keyword>
<dbReference type="Proteomes" id="UP001241603">
    <property type="component" value="Unassembled WGS sequence"/>
</dbReference>
<dbReference type="InterPro" id="IPR011650">
    <property type="entry name" value="Peptidase_M20_dimer"/>
</dbReference>
<reference evidence="3 4" key="1">
    <citation type="submission" date="2023-07" db="EMBL/GenBank/DDBJ databases">
        <title>Genomic Encyclopedia of Type Strains, Phase IV (KMG-IV): sequencing the most valuable type-strain genomes for metagenomic binning, comparative biology and taxonomic classification.</title>
        <authorList>
            <person name="Goeker M."/>
        </authorList>
    </citation>
    <scope>NUCLEOTIDE SEQUENCE [LARGE SCALE GENOMIC DNA]</scope>
    <source>
        <strain evidence="3 4">B6-8</strain>
    </source>
</reference>
<keyword evidence="1" id="KW-0378">Hydrolase</keyword>
<dbReference type="Pfam" id="PF07687">
    <property type="entry name" value="M20_dimer"/>
    <property type="match status" value="1"/>
</dbReference>
<dbReference type="EMBL" id="JAUSVO010000005">
    <property type="protein sequence ID" value="MDQ0439265.1"/>
    <property type="molecule type" value="Genomic_DNA"/>
</dbReference>
<comment type="caution">
    <text evidence="3">The sequence shown here is derived from an EMBL/GenBank/DDBJ whole genome shotgun (WGS) entry which is preliminary data.</text>
</comment>
<protein>
    <submittedName>
        <fullName evidence="3">Amidohydrolase</fullName>
    </submittedName>
</protein>
<dbReference type="InterPro" id="IPR036264">
    <property type="entry name" value="Bact_exopeptidase_dim_dom"/>
</dbReference>
<dbReference type="PANTHER" id="PTHR11014:SF169">
    <property type="entry name" value="CLAN MH, FAMILY M20, PEPTIDASE T-LIKE METALLOPEPTIDASE"/>
    <property type="match status" value="1"/>
</dbReference>
<dbReference type="SUPFAM" id="SSF55031">
    <property type="entry name" value="Bacterial exopeptidase dimerisation domain"/>
    <property type="match status" value="1"/>
</dbReference>
<dbReference type="Gene3D" id="3.40.630.10">
    <property type="entry name" value="Zn peptidases"/>
    <property type="match status" value="1"/>
</dbReference>